<evidence type="ECO:0000313" key="2">
    <source>
        <dbReference type="EMBL" id="MFC7356234.1"/>
    </source>
</evidence>
<dbReference type="EMBL" id="JBHTBN010000001">
    <property type="protein sequence ID" value="MFC7356234.1"/>
    <property type="molecule type" value="Genomic_DNA"/>
</dbReference>
<dbReference type="InterPro" id="IPR038726">
    <property type="entry name" value="PDDEXK_AddAB-type"/>
</dbReference>
<dbReference type="Pfam" id="PF12705">
    <property type="entry name" value="PDDEXK_1"/>
    <property type="match status" value="1"/>
</dbReference>
<proteinExistence type="predicted"/>
<dbReference type="Proteomes" id="UP001596415">
    <property type="component" value="Unassembled WGS sequence"/>
</dbReference>
<accession>A0ABW2MMW9</accession>
<dbReference type="SUPFAM" id="SSF52540">
    <property type="entry name" value="P-loop containing nucleoside triphosphate hydrolases"/>
    <property type="match status" value="1"/>
</dbReference>
<gene>
    <name evidence="2" type="ORF">ACFQO1_00930</name>
</gene>
<dbReference type="Gene3D" id="3.90.320.10">
    <property type="match status" value="1"/>
</dbReference>
<reference evidence="3" key="1">
    <citation type="journal article" date="2019" name="Int. J. Syst. Evol. Microbiol.">
        <title>The Global Catalogue of Microorganisms (GCM) 10K type strain sequencing project: providing services to taxonomists for standard genome sequencing and annotation.</title>
        <authorList>
            <consortium name="The Broad Institute Genomics Platform"/>
            <consortium name="The Broad Institute Genome Sequencing Center for Infectious Disease"/>
            <person name="Wu L."/>
            <person name="Ma J."/>
        </authorList>
    </citation>
    <scope>NUCLEOTIDE SEQUENCE [LARGE SCALE GENOMIC DNA]</scope>
    <source>
        <strain evidence="3">CGMCC 1.16306</strain>
    </source>
</reference>
<dbReference type="InterPro" id="IPR011335">
    <property type="entry name" value="Restrct_endonuc-II-like"/>
</dbReference>
<evidence type="ECO:0000313" key="3">
    <source>
        <dbReference type="Proteomes" id="UP001596415"/>
    </source>
</evidence>
<organism evidence="2 3">
    <name type="scientific">Jejudonia soesokkakensis</name>
    <dbReference type="NCBI Taxonomy" id="1323432"/>
    <lineage>
        <taxon>Bacteria</taxon>
        <taxon>Pseudomonadati</taxon>
        <taxon>Bacteroidota</taxon>
        <taxon>Flavobacteriia</taxon>
        <taxon>Flavobacteriales</taxon>
        <taxon>Flavobacteriaceae</taxon>
        <taxon>Jejudonia</taxon>
    </lineage>
</organism>
<dbReference type="InterPro" id="IPR011604">
    <property type="entry name" value="PDDEXK-like_dom_sf"/>
</dbReference>
<name>A0ABW2MMW9_9FLAO</name>
<comment type="caution">
    <text evidence="2">The sequence shown here is derived from an EMBL/GenBank/DDBJ whole genome shotgun (WGS) entry which is preliminary data.</text>
</comment>
<feature type="domain" description="PD-(D/E)XK endonuclease-like" evidence="1">
    <location>
        <begin position="636"/>
        <end position="905"/>
    </location>
</feature>
<keyword evidence="3" id="KW-1185">Reference proteome</keyword>
<evidence type="ECO:0000259" key="1">
    <source>
        <dbReference type="Pfam" id="PF12705"/>
    </source>
</evidence>
<dbReference type="InterPro" id="IPR027417">
    <property type="entry name" value="P-loop_NTPase"/>
</dbReference>
<sequence>MLTFLEETIQKLTYQYEDISSLKIIVPSKRAGGFLKNYLRKESKITTFVPTILSIEEFIQEISQLAIIDSTELIFKSYEAYLQTTSFSEKEDFESYTSWASTLLNDFNEVDRYLLDPKQFFSYLGSIKTLEKWNVKGEQTELIKNYLSFWDSLLDFYNTLIKALEKEEIGHQGLVYRKASEKIETYIKQQQGTPHVFIGFNALNNAEQHIIQKILEDHISSIFWDADSHFHEDTKHSASLFLRRYLKEWTYFQKNKPQFIASNYSQEKSFKVIEVQKNIGQAKYVGEILSEYDAEKLANTAVVLADEKLLMPILHSLPPNVTSVNITMGVSLKTFPITTFFELLLTQHTRSNDLIYYKDIFALLYHPTASLLVSDRKKIISEINKTNSTHLSEAHMYEITNIDDLEIIRLLFGDWKDRSEIALEKCLHIIELLKESLTITTVEKAALYQLLEIFERISALNKTYSHLKSIKTIQGLFSELIASATLDFKGDAYEGLQIMGILETRVLDFKNIIMTSVNEGVLPTGKSNASFITYDLKQTFKLPLYTEKDAIYTYHFYRLLHRTKEIALVYNSHSEGLHTGEKSRFLLQLDLEKHPNHSLQKTIITPKISIAPTTLKTIAKTEAVGKRLQEIASKKFSPSALTSYIRNPMDFYFQKILGVQEADLVEETVAANTLGTIVHESLETLYTPFLGKFIFEKELKERMAQIDTIVLEQYRKHFNSNGAIKGKNLLIFEVAKRYVYNFLRFEIHCVQNGDQIKILQLEKEMVVPIDIPSVGFQVNLGGNVDRVDECNGVLRIIDYKTGLVNQGELELVDWQDLTADYKYSKAFQVLAYATMMEHTFKDSYCEAGVISFKNLSSGFLKFGTKEAPRAQTKNQKITSETIDIFKNHLVELIIEICDLNIPFTEKEIT</sequence>
<protein>
    <submittedName>
        <fullName evidence="2">PD-(D/E)XK nuclease family protein</fullName>
    </submittedName>
</protein>
<dbReference type="RefSeq" id="WP_380215780.1">
    <property type="nucleotide sequence ID" value="NZ_JBHTBN010000001.1"/>
</dbReference>
<dbReference type="SUPFAM" id="SSF52980">
    <property type="entry name" value="Restriction endonuclease-like"/>
    <property type="match status" value="1"/>
</dbReference>